<accession>A0A1G6LL96</accession>
<evidence type="ECO:0000313" key="3">
    <source>
        <dbReference type="EMBL" id="SDC44088.1"/>
    </source>
</evidence>
<dbReference type="InterPro" id="IPR045220">
    <property type="entry name" value="FRHB/FDHB/HCAR-like"/>
</dbReference>
<organism evidence="3 4">
    <name type="scientific">Niabella drilacis (strain DSM 25811 / CCM 8410 / CCUG 62505 / LMG 26954 / E90)</name>
    <dbReference type="NCBI Taxonomy" id="1285928"/>
    <lineage>
        <taxon>Bacteria</taxon>
        <taxon>Pseudomonadati</taxon>
        <taxon>Bacteroidota</taxon>
        <taxon>Chitinophagia</taxon>
        <taxon>Chitinophagales</taxon>
        <taxon>Chitinophagaceae</taxon>
        <taxon>Niabella</taxon>
    </lineage>
</organism>
<dbReference type="GO" id="GO:0052592">
    <property type="term" value="F:oxidoreductase activity, acting on CH or CH2 groups, with an iron-sulfur protein as acceptor"/>
    <property type="evidence" value="ECO:0007669"/>
    <property type="project" value="TreeGrafter"/>
</dbReference>
<dbReference type="OrthoDB" id="9813230at2"/>
<evidence type="ECO:0000313" key="4">
    <source>
        <dbReference type="Proteomes" id="UP000198757"/>
    </source>
</evidence>
<evidence type="ECO:0000259" key="2">
    <source>
        <dbReference type="Pfam" id="PF04432"/>
    </source>
</evidence>
<dbReference type="InterPro" id="IPR007516">
    <property type="entry name" value="Co_F420_Hydgase/DH_bsu_N"/>
</dbReference>
<dbReference type="Pfam" id="PF04422">
    <property type="entry name" value="FrhB_FdhB_N"/>
    <property type="match status" value="1"/>
</dbReference>
<dbReference type="EMBL" id="FMZO01000002">
    <property type="protein sequence ID" value="SDC44088.1"/>
    <property type="molecule type" value="Genomic_DNA"/>
</dbReference>
<dbReference type="InterPro" id="IPR007525">
    <property type="entry name" value="FrhB_FdhB_C"/>
</dbReference>
<keyword evidence="4" id="KW-1185">Reference proteome</keyword>
<dbReference type="Proteomes" id="UP000198757">
    <property type="component" value="Unassembled WGS sequence"/>
</dbReference>
<dbReference type="PANTHER" id="PTHR31332:SF0">
    <property type="entry name" value="7-HYDROXYMETHYL CHLOROPHYLL A REDUCTASE, CHLOROPLASTIC"/>
    <property type="match status" value="1"/>
</dbReference>
<gene>
    <name evidence="3" type="ORF">SAMN04487894_102390</name>
</gene>
<dbReference type="PANTHER" id="PTHR31332">
    <property type="entry name" value="7-HYDROXYMETHYL CHLOROPHYLL A REDUCTASE, CHLOROPLASTIC"/>
    <property type="match status" value="1"/>
</dbReference>
<feature type="domain" description="Coenzyme F420 hydrogenase/dehydrogenase beta subunit N-terminal" evidence="1">
    <location>
        <begin position="89"/>
        <end position="156"/>
    </location>
</feature>
<proteinExistence type="predicted"/>
<dbReference type="RefSeq" id="WP_090388999.1">
    <property type="nucleotide sequence ID" value="NZ_FMZO01000002.1"/>
</dbReference>
<dbReference type="STRING" id="1285928.SAMN04487894_102390"/>
<evidence type="ECO:0000259" key="1">
    <source>
        <dbReference type="Pfam" id="PF04422"/>
    </source>
</evidence>
<protein>
    <submittedName>
        <fullName evidence="3">Coenzyme F420-reducing hydrogenase, beta subunit</fullName>
    </submittedName>
</protein>
<dbReference type="Pfam" id="PF04432">
    <property type="entry name" value="FrhB_FdhB_C"/>
    <property type="match status" value="1"/>
</dbReference>
<feature type="domain" description="Coenzyme F420 hydrogenase/dehydrogenase beta subunit C-terminal" evidence="2">
    <location>
        <begin position="168"/>
        <end position="334"/>
    </location>
</feature>
<dbReference type="AlphaFoldDB" id="A0A1G6LL96"/>
<reference evidence="4" key="1">
    <citation type="submission" date="2016-10" db="EMBL/GenBank/DDBJ databases">
        <authorList>
            <person name="Varghese N."/>
            <person name="Submissions S."/>
        </authorList>
    </citation>
    <scope>NUCLEOTIDE SEQUENCE [LARGE SCALE GENOMIC DNA]</scope>
    <source>
        <strain evidence="4">DSM 25811 / CCM 8410 / LMG 26954 / E90</strain>
    </source>
</reference>
<sequence>MNLFNGEFCTGCGLCVSESEQVIKMDWDEYGFLKPVTLHGNMPGEAMKVCPFNPKPEDAIADEDKLAGIYLKEAAQFDPEIGCFENTYIGYSRNWRSTSSSGGMATYIFEQLLQLRIVDHLYIVKEVNGSYAYQLFSNETEIKETSKTRYIPVTLEDLFINIGNIEGKVAVSGVACFIKAIRLKQYYYPELRDKIPFLIGIICGGWKSSFFTDFLAQSSGIDGDYRNQEYRIKDANSTASDYSFGAYDGRGAFYQMKMSRVGDMWGSGLFKSKACDFCTDVLTELADISLGDAWLPECRSDGMGNSIIITRTLLADQLIREGMERDDLCVQPAPKSRIIESQRPSFSHRRDGLKFRIRMAKLQGCVLPYVRKRVLRPISISYSIVQLQRSITRSESLEQWRAASSLEVFNRKMNKALKRLRFVTRVYHKMRKFKIS</sequence>
<name>A0A1G6LL96_NIADE</name>